<accession>A0AAD7WGV8</accession>
<feature type="region of interest" description="Disordered" evidence="1">
    <location>
        <begin position="54"/>
        <end position="79"/>
    </location>
</feature>
<dbReference type="PROSITE" id="PS50106">
    <property type="entry name" value="PDZ"/>
    <property type="match status" value="5"/>
</dbReference>
<dbReference type="CDD" id="cd06672">
    <property type="entry name" value="PDZ8_MUPP1-PDZ7_PATJ-PDZ2_INAD-like"/>
    <property type="match status" value="1"/>
</dbReference>
<feature type="compositionally biased region" description="Polar residues" evidence="1">
    <location>
        <begin position="729"/>
        <end position="743"/>
    </location>
</feature>
<evidence type="ECO:0000256" key="1">
    <source>
        <dbReference type="SAM" id="MobiDB-lite"/>
    </source>
</evidence>
<feature type="domain" description="PDZ" evidence="2">
    <location>
        <begin position="621"/>
        <end position="707"/>
    </location>
</feature>
<reference evidence="3" key="1">
    <citation type="journal article" date="2023" name="Science">
        <title>Genome structures resolve the early diversification of teleost fishes.</title>
        <authorList>
            <person name="Parey E."/>
            <person name="Louis A."/>
            <person name="Montfort J."/>
            <person name="Bouchez O."/>
            <person name="Roques C."/>
            <person name="Iampietro C."/>
            <person name="Lluch J."/>
            <person name="Castinel A."/>
            <person name="Donnadieu C."/>
            <person name="Desvignes T."/>
            <person name="Floi Bucao C."/>
            <person name="Jouanno E."/>
            <person name="Wen M."/>
            <person name="Mejri S."/>
            <person name="Dirks R."/>
            <person name="Jansen H."/>
            <person name="Henkel C."/>
            <person name="Chen W.J."/>
            <person name="Zahm M."/>
            <person name="Cabau C."/>
            <person name="Klopp C."/>
            <person name="Thompson A.W."/>
            <person name="Robinson-Rechavi M."/>
            <person name="Braasch I."/>
            <person name="Lecointre G."/>
            <person name="Bobe J."/>
            <person name="Postlethwait J.H."/>
            <person name="Berthelot C."/>
            <person name="Roest Crollius H."/>
            <person name="Guiguen Y."/>
        </authorList>
    </citation>
    <scope>NUCLEOTIDE SEQUENCE</scope>
    <source>
        <strain evidence="3">NC1722</strain>
    </source>
</reference>
<organism evidence="3 4">
    <name type="scientific">Aldrovandia affinis</name>
    <dbReference type="NCBI Taxonomy" id="143900"/>
    <lineage>
        <taxon>Eukaryota</taxon>
        <taxon>Metazoa</taxon>
        <taxon>Chordata</taxon>
        <taxon>Craniata</taxon>
        <taxon>Vertebrata</taxon>
        <taxon>Euteleostomi</taxon>
        <taxon>Actinopterygii</taxon>
        <taxon>Neopterygii</taxon>
        <taxon>Teleostei</taxon>
        <taxon>Notacanthiformes</taxon>
        <taxon>Halosauridae</taxon>
        <taxon>Aldrovandia</taxon>
    </lineage>
</organism>
<feature type="domain" description="PDZ" evidence="2">
    <location>
        <begin position="423"/>
        <end position="460"/>
    </location>
</feature>
<dbReference type="Proteomes" id="UP001221898">
    <property type="component" value="Unassembled WGS sequence"/>
</dbReference>
<feature type="compositionally biased region" description="Low complexity" evidence="1">
    <location>
        <begin position="231"/>
        <end position="242"/>
    </location>
</feature>
<feature type="compositionally biased region" description="Basic and acidic residues" evidence="1">
    <location>
        <begin position="63"/>
        <end position="73"/>
    </location>
</feature>
<feature type="compositionally biased region" description="Low complexity" evidence="1">
    <location>
        <begin position="313"/>
        <end position="330"/>
    </location>
</feature>
<dbReference type="SMART" id="SM00228">
    <property type="entry name" value="PDZ"/>
    <property type="match status" value="5"/>
</dbReference>
<feature type="domain" description="PDZ" evidence="2">
    <location>
        <begin position="120"/>
        <end position="203"/>
    </location>
</feature>
<dbReference type="InterPro" id="IPR051342">
    <property type="entry name" value="PDZ_scaffold"/>
</dbReference>
<proteinExistence type="predicted"/>
<dbReference type="EMBL" id="JAINUG010000116">
    <property type="protein sequence ID" value="KAJ8395504.1"/>
    <property type="molecule type" value="Genomic_DNA"/>
</dbReference>
<feature type="region of interest" description="Disordered" evidence="1">
    <location>
        <begin position="565"/>
        <end position="593"/>
    </location>
</feature>
<feature type="compositionally biased region" description="Polar residues" evidence="1">
    <location>
        <begin position="19"/>
        <end position="36"/>
    </location>
</feature>
<feature type="compositionally biased region" description="Basic and acidic residues" evidence="1">
    <location>
        <begin position="286"/>
        <end position="298"/>
    </location>
</feature>
<feature type="region of interest" description="Disordered" evidence="1">
    <location>
        <begin position="729"/>
        <end position="759"/>
    </location>
</feature>
<dbReference type="InterPro" id="IPR036034">
    <property type="entry name" value="PDZ_sf"/>
</dbReference>
<sequence>MDHVVRLVEPRPYPAQLCPSTRASDCVTDGSSTSAGSLRDRRFHDSHRIRLETSRRRARRRNRELSAGRREGQIRGGRTLPDCSQITGHRACTLKCVMKDGSDAERIRQRYGELPGELLLVELEKERQGLGLSLAGNRDRSCISIFVVGVTAGGPAGRDGRIRVGDELLEINNQVLCGRSHQNASAIIKSASAKVKLVLIRNEDAINQMAVPPFPAPPAAVTTNETRPTDKPQTPTDKPQTPESLPLTRDLPESSLLKEQASAAPSESAEAPPTEPPPSSLTDGESVSKKLKSSEKNMESGAEIPAKPLPEQSASHPKASKSSSKLPAGPVDRAVSPASLPLLHQPRLRVLQSRYGQTLGIVGRGSSTQRRTEQQHVSAVEYPATCPIVPGQETVIEISKGRSGLGLSIVGGKDTQLDAIVIHEILEVNGVDLRSAAHEEAIAALRQTPPQVRLSVLRDEGQYRDEENLDVFGLELHKRAGRGLGLSIVGKRNGAGVFISDVVKGGAADLDGRLMQGDQILRVNGEDMREASQETVAAILKCARGMVLLELGRLKAASWISSRRTSQGSQMSHASANSASATPLPPGSAPSAAQLLNNARKPAEAVRKTTVPVGGDTGLRAVEITRGPTDALGISIAGGKGSPLGDIPIFIAMIQANGVAARTHRLKVGDRIVSINGEPLDGLSHGEVVTMLKNAFGNISLQVIADTNISAIASQVIADTNISAIASQVESMSTGPAPSSTPETAAGEPDPHGDLTLEKGSEGLGFSKGCVPTETCPSTKTGAAAVDGRLKRGDQILSVNGESLEGATHEQAVALLKRQRGVVTLAVLS</sequence>
<dbReference type="FunFam" id="2.30.42.10:FF:000058">
    <property type="entry name" value="multiple PDZ domain protein isoform X1"/>
    <property type="match status" value="1"/>
</dbReference>
<evidence type="ECO:0000313" key="3">
    <source>
        <dbReference type="EMBL" id="KAJ8395504.1"/>
    </source>
</evidence>
<dbReference type="Gene3D" id="2.30.42.10">
    <property type="match status" value="5"/>
</dbReference>
<feature type="domain" description="PDZ" evidence="2">
    <location>
        <begin position="473"/>
        <end position="555"/>
    </location>
</feature>
<feature type="domain" description="PDZ" evidence="2">
    <location>
        <begin position="754"/>
        <end position="829"/>
    </location>
</feature>
<comment type="caution">
    <text evidence="3">The sequence shown here is derived from an EMBL/GenBank/DDBJ whole genome shotgun (WGS) entry which is preliminary data.</text>
</comment>
<feature type="region of interest" description="Disordered" evidence="1">
    <location>
        <begin position="210"/>
        <end position="333"/>
    </location>
</feature>
<dbReference type="PANTHER" id="PTHR19964">
    <property type="entry name" value="MULTIPLE PDZ DOMAIN PROTEIN"/>
    <property type="match status" value="1"/>
</dbReference>
<dbReference type="AlphaFoldDB" id="A0AAD7WGV8"/>
<evidence type="ECO:0000259" key="2">
    <source>
        <dbReference type="PROSITE" id="PS50106"/>
    </source>
</evidence>
<feature type="region of interest" description="Disordered" evidence="1">
    <location>
        <begin position="19"/>
        <end position="42"/>
    </location>
</feature>
<protein>
    <recommendedName>
        <fullName evidence="2">PDZ domain-containing protein</fullName>
    </recommendedName>
</protein>
<gene>
    <name evidence="3" type="ORF">AAFF_G00032380</name>
</gene>
<dbReference type="InterPro" id="IPR001478">
    <property type="entry name" value="PDZ"/>
</dbReference>
<feature type="compositionally biased region" description="Low complexity" evidence="1">
    <location>
        <begin position="261"/>
        <end position="272"/>
    </location>
</feature>
<dbReference type="CDD" id="cd06675">
    <property type="entry name" value="PDZ12_MUPP1-like"/>
    <property type="match status" value="1"/>
</dbReference>
<dbReference type="SUPFAM" id="SSF50156">
    <property type="entry name" value="PDZ domain-like"/>
    <property type="match status" value="5"/>
</dbReference>
<keyword evidence="4" id="KW-1185">Reference proteome</keyword>
<feature type="compositionally biased region" description="Basic and acidic residues" evidence="1">
    <location>
        <begin position="749"/>
        <end position="759"/>
    </location>
</feature>
<name>A0AAD7WGV8_9TELE</name>
<feature type="compositionally biased region" description="Polar residues" evidence="1">
    <location>
        <begin position="565"/>
        <end position="581"/>
    </location>
</feature>
<dbReference type="PANTHER" id="PTHR19964:SF92">
    <property type="entry name" value="PATJ HOMOLOG"/>
    <property type="match status" value="1"/>
</dbReference>
<dbReference type="Gene3D" id="6.20.370.60">
    <property type="match status" value="1"/>
</dbReference>
<evidence type="ECO:0000313" key="4">
    <source>
        <dbReference type="Proteomes" id="UP001221898"/>
    </source>
</evidence>
<dbReference type="CDD" id="cd06674">
    <property type="entry name" value="PDZ11_MUPP1-PDZ9_PATJ-like"/>
    <property type="match status" value="1"/>
</dbReference>
<dbReference type="Pfam" id="PF00595">
    <property type="entry name" value="PDZ"/>
    <property type="match status" value="4"/>
</dbReference>